<keyword evidence="3 6" id="KW-0349">Heme</keyword>
<evidence type="ECO:0000256" key="4">
    <source>
        <dbReference type="ARBA" id="ARBA00022723"/>
    </source>
</evidence>
<dbReference type="GO" id="GO:0004497">
    <property type="term" value="F:monooxygenase activity"/>
    <property type="evidence" value="ECO:0007669"/>
    <property type="project" value="UniProtKB-KW"/>
</dbReference>
<dbReference type="InterPro" id="IPR017972">
    <property type="entry name" value="Cyt_P450_CS"/>
</dbReference>
<comment type="caution">
    <text evidence="7">The sequence shown here is derived from an EMBL/GenBank/DDBJ whole genome shotgun (WGS) entry which is preliminary data.</text>
</comment>
<evidence type="ECO:0000313" key="7">
    <source>
        <dbReference type="EMBL" id="CAG7558080.1"/>
    </source>
</evidence>
<evidence type="ECO:0000313" key="8">
    <source>
        <dbReference type="Proteomes" id="UP000693738"/>
    </source>
</evidence>
<dbReference type="Pfam" id="PF00067">
    <property type="entry name" value="p450"/>
    <property type="match status" value="2"/>
</dbReference>
<proteinExistence type="inferred from homology"/>
<dbReference type="PANTHER" id="PTHR24305">
    <property type="entry name" value="CYTOCHROME P450"/>
    <property type="match status" value="1"/>
</dbReference>
<dbReference type="PROSITE" id="PS00086">
    <property type="entry name" value="CYTOCHROME_P450"/>
    <property type="match status" value="1"/>
</dbReference>
<keyword evidence="4 6" id="KW-0479">Metal-binding</keyword>
<dbReference type="GO" id="GO:0016705">
    <property type="term" value="F:oxidoreductase activity, acting on paired donors, with incorporation or reduction of molecular oxygen"/>
    <property type="evidence" value="ECO:0007669"/>
    <property type="project" value="InterPro"/>
</dbReference>
<dbReference type="GO" id="GO:0005506">
    <property type="term" value="F:iron ion binding"/>
    <property type="evidence" value="ECO:0007669"/>
    <property type="project" value="InterPro"/>
</dbReference>
<name>A0A8J2NFE9_FUSEQ</name>
<keyword evidence="5 6" id="KW-0408">Iron</keyword>
<comment type="cofactor">
    <cofactor evidence="1">
        <name>heme</name>
        <dbReference type="ChEBI" id="CHEBI:30413"/>
    </cofactor>
</comment>
<dbReference type="Proteomes" id="UP000693738">
    <property type="component" value="Unassembled WGS sequence"/>
</dbReference>
<reference evidence="7" key="1">
    <citation type="submission" date="2021-05" db="EMBL/GenBank/DDBJ databases">
        <authorList>
            <person name="Khan N."/>
        </authorList>
    </citation>
    <scope>NUCLEOTIDE SEQUENCE</scope>
</reference>
<gene>
    <name evidence="7" type="ORF">FEQUK3_LOCUS3769</name>
</gene>
<dbReference type="GO" id="GO:0020037">
    <property type="term" value="F:heme binding"/>
    <property type="evidence" value="ECO:0007669"/>
    <property type="project" value="InterPro"/>
</dbReference>
<evidence type="ECO:0000256" key="6">
    <source>
        <dbReference type="RuleBase" id="RU000461"/>
    </source>
</evidence>
<keyword evidence="6" id="KW-0560">Oxidoreductase</keyword>
<organism evidence="7 8">
    <name type="scientific">Fusarium equiseti</name>
    <name type="common">Fusarium scirpi</name>
    <dbReference type="NCBI Taxonomy" id="61235"/>
    <lineage>
        <taxon>Eukaryota</taxon>
        <taxon>Fungi</taxon>
        <taxon>Dikarya</taxon>
        <taxon>Ascomycota</taxon>
        <taxon>Pezizomycotina</taxon>
        <taxon>Sordariomycetes</taxon>
        <taxon>Hypocreomycetidae</taxon>
        <taxon>Hypocreales</taxon>
        <taxon>Nectriaceae</taxon>
        <taxon>Fusarium</taxon>
        <taxon>Fusarium incarnatum-equiseti species complex</taxon>
    </lineage>
</organism>
<comment type="similarity">
    <text evidence="2 6">Belongs to the cytochrome P450 family.</text>
</comment>
<evidence type="ECO:0000256" key="3">
    <source>
        <dbReference type="ARBA" id="ARBA00022617"/>
    </source>
</evidence>
<dbReference type="AlphaFoldDB" id="A0A8J2NFE9"/>
<evidence type="ECO:0000256" key="2">
    <source>
        <dbReference type="ARBA" id="ARBA00010617"/>
    </source>
</evidence>
<evidence type="ECO:0000256" key="1">
    <source>
        <dbReference type="ARBA" id="ARBA00001971"/>
    </source>
</evidence>
<protein>
    <submittedName>
        <fullName evidence="7">Uncharacterized protein</fullName>
    </submittedName>
</protein>
<dbReference type="InterPro" id="IPR050121">
    <property type="entry name" value="Cytochrome_P450_monoxygenase"/>
</dbReference>
<dbReference type="EMBL" id="CAJSTJ010000122">
    <property type="protein sequence ID" value="CAG7558080.1"/>
    <property type="molecule type" value="Genomic_DNA"/>
</dbReference>
<accession>A0A8J2NFE9</accession>
<keyword evidence="6" id="KW-0503">Monooxygenase</keyword>
<sequence length="576" mass="65624">MLSLFVSLYQQASKSFPLIFLLSIITTLYLIRRALLPKPIPGIPYNKNAVNSVLGDLLEFRAVKNRHKWWALQAVKHQYPLVQIFMKPFSLPWVLVADHFEASDICMRRLKEFDRADITRQQFDALTPGHQISLKTSDPKFKKNRELVRDLMSTSFLQQATAPQIHHKFEDLMELWDRKRRLSGGRPFDVSHDIQEAVFDIILGASFGVDSEQGQIAKELEELKAKTTSGGEDDAFEFEPVPLYDEDLSSFDTLTKSFTVCIRFPWPLVAHFIYRNLSSKMRQAIVMRAKLRDREIAKSIERRKKGQPQRCALDNMMAREDAIAEKEGRKPNYRSQSIISELLGYLVAGHDTTSTVLRWAMKYLTADQRVQSLLREALREGHPEAIAQKRVPTMDEILSAHIPYLDAVIEETLRYSRVAPVTMREAVTDTQILGHHIPKGTTIVLLGNGPGVGMPSIPLDPDKRSEASRAHLDRMPQSGESDITQFVPERWLTTNEEGEVVFDGSRSPQQAFGLGPRACFGKKLVFMEMKAFFTFVLWNFKLETVKAELATEDEILALTRAPKNVYVKLTKVECCG</sequence>
<dbReference type="InterPro" id="IPR001128">
    <property type="entry name" value="Cyt_P450"/>
</dbReference>
<evidence type="ECO:0000256" key="5">
    <source>
        <dbReference type="ARBA" id="ARBA00023004"/>
    </source>
</evidence>
<dbReference type="PANTHER" id="PTHR24305:SF232">
    <property type="entry name" value="P450, PUTATIVE (EUROFUNG)-RELATED"/>
    <property type="match status" value="1"/>
</dbReference>